<dbReference type="InterPro" id="IPR017452">
    <property type="entry name" value="GPCR_Rhodpsn_7TM"/>
</dbReference>
<comment type="caution">
    <text evidence="7">The sequence shown here is derived from an EMBL/GenBank/DDBJ whole genome shotgun (WGS) entry which is preliminary data.</text>
</comment>
<dbReference type="Pfam" id="PF00001">
    <property type="entry name" value="7tm_1"/>
    <property type="match status" value="1"/>
</dbReference>
<dbReference type="AlphaFoldDB" id="A0A8S1EGY9"/>
<evidence type="ECO:0000256" key="1">
    <source>
        <dbReference type="ARBA" id="ARBA00004370"/>
    </source>
</evidence>
<evidence type="ECO:0000259" key="6">
    <source>
        <dbReference type="PROSITE" id="PS50262"/>
    </source>
</evidence>
<feature type="transmembrane region" description="Helical" evidence="5">
    <location>
        <begin position="302"/>
        <end position="323"/>
    </location>
</feature>
<evidence type="ECO:0000313" key="7">
    <source>
        <dbReference type="EMBL" id="CAB3400011.1"/>
    </source>
</evidence>
<proteinExistence type="predicted"/>
<dbReference type="OrthoDB" id="5987909at2759"/>
<sequence>MSNAKSRYAEQQAQIYHMIIHESIVMTLSILGNIFLLFVIIRGNKVAKRRISPVQLLLIHTCVADLLFATLALGTEIITLLTYPEFLGSDFVCKLMRYVQMFPMYASPFLLVAISADRYQAICRPLAHFRSSRYRRPNWLAAIAWTLALIFSVPQFFVWGKQRDGMCRTVYGSEKSVLKYVYIIGFNTFAWLLPSIFAAGFYYCVCKAVRMSSANLTVEKQRNSTVGEEVKSGTTEDYIEELHKKSTGFRRQTSEFDRKRVQTVRLTITIVACNFFLWMPFCLANIIQALWPSLLSQNQTLLTYAVILGNLNSCLNPWIYILFNRSNVVKAICGQKKQYLDTSRKVSFNRTEFSTSVNPYAVTRSARLSRLSTPNGIATLSPKSAIRRNVSFNTNLKYKPKTTQQVLLARNNSDAGIPLVVQGKSISTVLNGNGYQQSEETEFRSLN</sequence>
<feature type="transmembrane region" description="Helical" evidence="5">
    <location>
        <begin position="137"/>
        <end position="160"/>
    </location>
</feature>
<dbReference type="InterPro" id="IPR052665">
    <property type="entry name" value="Neuropeptide-GPCR"/>
</dbReference>
<evidence type="ECO:0000256" key="2">
    <source>
        <dbReference type="ARBA" id="ARBA00022692"/>
    </source>
</evidence>
<evidence type="ECO:0000313" key="8">
    <source>
        <dbReference type="Proteomes" id="UP000494206"/>
    </source>
</evidence>
<organism evidence="7 8">
    <name type="scientific">Caenorhabditis bovis</name>
    <dbReference type="NCBI Taxonomy" id="2654633"/>
    <lineage>
        <taxon>Eukaryota</taxon>
        <taxon>Metazoa</taxon>
        <taxon>Ecdysozoa</taxon>
        <taxon>Nematoda</taxon>
        <taxon>Chromadorea</taxon>
        <taxon>Rhabditida</taxon>
        <taxon>Rhabditina</taxon>
        <taxon>Rhabditomorpha</taxon>
        <taxon>Rhabditoidea</taxon>
        <taxon>Rhabditidae</taxon>
        <taxon>Peloderinae</taxon>
        <taxon>Caenorhabditis</taxon>
    </lineage>
</organism>
<feature type="domain" description="G-protein coupled receptors family 1 profile" evidence="6">
    <location>
        <begin position="32"/>
        <end position="320"/>
    </location>
</feature>
<dbReference type="EMBL" id="CADEPM010000002">
    <property type="protein sequence ID" value="CAB3400011.1"/>
    <property type="molecule type" value="Genomic_DNA"/>
</dbReference>
<dbReference type="InterPro" id="IPR000276">
    <property type="entry name" value="GPCR_Rhodpsn"/>
</dbReference>
<keyword evidence="2 5" id="KW-0812">Transmembrane</keyword>
<dbReference type="PANTHER" id="PTHR24224">
    <property type="entry name" value="CARDIOACCELERATORY PEPTIDE RECEPTOR-RELATED"/>
    <property type="match status" value="1"/>
</dbReference>
<name>A0A8S1EGY9_9PELO</name>
<feature type="transmembrane region" description="Helical" evidence="5">
    <location>
        <begin position="62"/>
        <end position="83"/>
    </location>
</feature>
<dbReference type="PROSITE" id="PS50262">
    <property type="entry name" value="G_PROTEIN_RECEP_F1_2"/>
    <property type="match status" value="1"/>
</dbReference>
<dbReference type="GO" id="GO:0004930">
    <property type="term" value="F:G protein-coupled receptor activity"/>
    <property type="evidence" value="ECO:0007669"/>
    <property type="project" value="InterPro"/>
</dbReference>
<feature type="transmembrane region" description="Helical" evidence="5">
    <location>
        <begin position="95"/>
        <end position="116"/>
    </location>
</feature>
<keyword evidence="4 5" id="KW-0472">Membrane</keyword>
<feature type="transmembrane region" description="Helical" evidence="5">
    <location>
        <begin position="266"/>
        <end position="290"/>
    </location>
</feature>
<feature type="transmembrane region" description="Helical" evidence="5">
    <location>
        <begin position="180"/>
        <end position="205"/>
    </location>
</feature>
<feature type="transmembrane region" description="Helical" evidence="5">
    <location>
        <begin position="15"/>
        <end position="41"/>
    </location>
</feature>
<keyword evidence="8" id="KW-1185">Reference proteome</keyword>
<protein>
    <recommendedName>
        <fullName evidence="6">G-protein coupled receptors family 1 profile domain-containing protein</fullName>
    </recommendedName>
</protein>
<gene>
    <name evidence="7" type="ORF">CBOVIS_LOCUS3035</name>
</gene>
<dbReference type="PANTHER" id="PTHR24224:SF36">
    <property type="entry name" value="NEMATOCIN RECEPTOR 2"/>
    <property type="match status" value="1"/>
</dbReference>
<keyword evidence="3 5" id="KW-1133">Transmembrane helix</keyword>
<dbReference type="Gene3D" id="1.20.1070.10">
    <property type="entry name" value="Rhodopsin 7-helix transmembrane proteins"/>
    <property type="match status" value="1"/>
</dbReference>
<evidence type="ECO:0000256" key="4">
    <source>
        <dbReference type="ARBA" id="ARBA00023136"/>
    </source>
</evidence>
<dbReference type="GO" id="GO:0016020">
    <property type="term" value="C:membrane"/>
    <property type="evidence" value="ECO:0007669"/>
    <property type="project" value="UniProtKB-SubCell"/>
</dbReference>
<reference evidence="7 8" key="1">
    <citation type="submission" date="2020-04" db="EMBL/GenBank/DDBJ databases">
        <authorList>
            <person name="Laetsch R D."/>
            <person name="Stevens L."/>
            <person name="Kumar S."/>
            <person name="Blaxter L. M."/>
        </authorList>
    </citation>
    <scope>NUCLEOTIDE SEQUENCE [LARGE SCALE GENOMIC DNA]</scope>
</reference>
<dbReference type="SUPFAM" id="SSF81321">
    <property type="entry name" value="Family A G protein-coupled receptor-like"/>
    <property type="match status" value="1"/>
</dbReference>
<dbReference type="PRINTS" id="PR00237">
    <property type="entry name" value="GPCRRHODOPSN"/>
</dbReference>
<accession>A0A8S1EGY9</accession>
<dbReference type="Proteomes" id="UP000494206">
    <property type="component" value="Unassembled WGS sequence"/>
</dbReference>
<evidence type="ECO:0000256" key="3">
    <source>
        <dbReference type="ARBA" id="ARBA00022989"/>
    </source>
</evidence>
<comment type="subcellular location">
    <subcellularLocation>
        <location evidence="1">Membrane</location>
    </subcellularLocation>
</comment>
<evidence type="ECO:0000256" key="5">
    <source>
        <dbReference type="SAM" id="Phobius"/>
    </source>
</evidence>